<dbReference type="NCBIfam" id="TIGR00263">
    <property type="entry name" value="trpB"/>
    <property type="match status" value="1"/>
</dbReference>
<evidence type="ECO:0000256" key="10">
    <source>
        <dbReference type="ARBA" id="ARBA00049047"/>
    </source>
</evidence>
<dbReference type="AlphaFoldDB" id="A0A2J6WG54"/>
<dbReference type="RefSeq" id="WP_424605598.1">
    <property type="nucleotide sequence ID" value="NZ_JBNAVA010000005.1"/>
</dbReference>
<comment type="function">
    <text evidence="11">The beta subunit is responsible for the synthesis of L-tryptophan from indole and L-serine.</text>
</comment>
<comment type="caution">
    <text evidence="13">The sequence shown here is derived from an EMBL/GenBank/DDBJ whole genome shotgun (WGS) entry which is preliminary data.</text>
</comment>
<dbReference type="GO" id="GO:0004834">
    <property type="term" value="F:tryptophan synthase activity"/>
    <property type="evidence" value="ECO:0007669"/>
    <property type="project" value="UniProtKB-UniRule"/>
</dbReference>
<protein>
    <recommendedName>
        <fullName evidence="11">Tryptophan synthase beta chain</fullName>
        <ecNumber evidence="11">4.2.1.20</ecNumber>
    </recommendedName>
</protein>
<dbReference type="UniPathway" id="UPA00035">
    <property type="reaction ID" value="UER00044"/>
</dbReference>
<keyword evidence="5 11" id="KW-0028">Amino-acid biosynthesis</keyword>
<dbReference type="EC" id="4.2.1.20" evidence="11"/>
<evidence type="ECO:0000256" key="7">
    <source>
        <dbReference type="ARBA" id="ARBA00022898"/>
    </source>
</evidence>
<dbReference type="Proteomes" id="UP000242881">
    <property type="component" value="Unassembled WGS sequence"/>
</dbReference>
<evidence type="ECO:0000256" key="6">
    <source>
        <dbReference type="ARBA" id="ARBA00022822"/>
    </source>
</evidence>
<dbReference type="CDD" id="cd06446">
    <property type="entry name" value="Trp-synth_B"/>
    <property type="match status" value="1"/>
</dbReference>
<gene>
    <name evidence="11 13" type="primary">trpB</name>
    <name evidence="13" type="ORF">C0187_07485</name>
</gene>
<dbReference type="PROSITE" id="PS00168">
    <property type="entry name" value="TRP_SYNTHASE_BETA"/>
    <property type="match status" value="1"/>
</dbReference>
<organism evidence="13 14">
    <name type="scientific">Calditerrivibrio nitroreducens</name>
    <dbReference type="NCBI Taxonomy" id="477976"/>
    <lineage>
        <taxon>Bacteria</taxon>
        <taxon>Pseudomonadati</taxon>
        <taxon>Deferribacterota</taxon>
        <taxon>Deferribacteres</taxon>
        <taxon>Deferribacterales</taxon>
        <taxon>Calditerrivibrionaceae</taxon>
    </lineage>
</organism>
<dbReference type="Pfam" id="PF00291">
    <property type="entry name" value="PALP"/>
    <property type="match status" value="1"/>
</dbReference>
<comment type="pathway">
    <text evidence="2 11">Amino-acid biosynthesis; L-tryptophan biosynthesis; L-tryptophan from chorismate: step 5/5.</text>
</comment>
<keyword evidence="9 11" id="KW-0456">Lyase</keyword>
<evidence type="ECO:0000256" key="11">
    <source>
        <dbReference type="HAMAP-Rule" id="MF_00133"/>
    </source>
</evidence>
<dbReference type="SUPFAM" id="SSF53686">
    <property type="entry name" value="Tryptophan synthase beta subunit-like PLP-dependent enzymes"/>
    <property type="match status" value="1"/>
</dbReference>
<evidence type="ECO:0000256" key="2">
    <source>
        <dbReference type="ARBA" id="ARBA00004733"/>
    </source>
</evidence>
<comment type="cofactor">
    <cofactor evidence="1 11">
        <name>pyridoxal 5'-phosphate</name>
        <dbReference type="ChEBI" id="CHEBI:597326"/>
    </cofactor>
</comment>
<evidence type="ECO:0000256" key="5">
    <source>
        <dbReference type="ARBA" id="ARBA00022605"/>
    </source>
</evidence>
<keyword evidence="7 11" id="KW-0663">Pyridoxal phosphate</keyword>
<evidence type="ECO:0000313" key="14">
    <source>
        <dbReference type="Proteomes" id="UP000242881"/>
    </source>
</evidence>
<dbReference type="InterPro" id="IPR023026">
    <property type="entry name" value="Trp_synth_beta/beta-like"/>
</dbReference>
<dbReference type="PIRSF" id="PIRSF001413">
    <property type="entry name" value="Trp_syn_beta"/>
    <property type="match status" value="1"/>
</dbReference>
<dbReference type="PANTHER" id="PTHR48077">
    <property type="entry name" value="TRYPTOPHAN SYNTHASE-RELATED"/>
    <property type="match status" value="1"/>
</dbReference>
<dbReference type="InterPro" id="IPR006654">
    <property type="entry name" value="Trp_synth_beta"/>
</dbReference>
<dbReference type="InterPro" id="IPR006653">
    <property type="entry name" value="Trp_synth_b_CS"/>
</dbReference>
<keyword evidence="6 11" id="KW-0822">Tryptophan biosynthesis</keyword>
<dbReference type="HAMAP" id="MF_00133">
    <property type="entry name" value="Trp_synth_beta"/>
    <property type="match status" value="1"/>
</dbReference>
<keyword evidence="8 11" id="KW-0057">Aromatic amino acid biosynthesis</keyword>
<feature type="domain" description="Tryptophan synthase beta chain-like PALP" evidence="12">
    <location>
        <begin position="48"/>
        <end position="372"/>
    </location>
</feature>
<comment type="catalytic activity">
    <reaction evidence="10 11">
        <text>(1S,2R)-1-C-(indol-3-yl)glycerol 3-phosphate + L-serine = D-glyceraldehyde 3-phosphate + L-tryptophan + H2O</text>
        <dbReference type="Rhea" id="RHEA:10532"/>
        <dbReference type="ChEBI" id="CHEBI:15377"/>
        <dbReference type="ChEBI" id="CHEBI:33384"/>
        <dbReference type="ChEBI" id="CHEBI:57912"/>
        <dbReference type="ChEBI" id="CHEBI:58866"/>
        <dbReference type="ChEBI" id="CHEBI:59776"/>
        <dbReference type="EC" id="4.2.1.20"/>
    </reaction>
</comment>
<feature type="modified residue" description="N6-(pyridoxal phosphate)lysine" evidence="11">
    <location>
        <position position="83"/>
    </location>
</feature>
<evidence type="ECO:0000313" key="13">
    <source>
        <dbReference type="EMBL" id="PMP69291.1"/>
    </source>
</evidence>
<proteinExistence type="inferred from homology"/>
<comment type="subunit">
    <text evidence="4 11">Tetramer of two alpha and two beta chains.</text>
</comment>
<dbReference type="GO" id="GO:0005737">
    <property type="term" value="C:cytoplasm"/>
    <property type="evidence" value="ECO:0007669"/>
    <property type="project" value="TreeGrafter"/>
</dbReference>
<evidence type="ECO:0000259" key="12">
    <source>
        <dbReference type="Pfam" id="PF00291"/>
    </source>
</evidence>
<name>A0A2J6WG54_9BACT</name>
<dbReference type="Gene3D" id="3.40.50.1100">
    <property type="match status" value="2"/>
</dbReference>
<evidence type="ECO:0000256" key="9">
    <source>
        <dbReference type="ARBA" id="ARBA00023239"/>
    </source>
</evidence>
<dbReference type="EMBL" id="PNIN01000078">
    <property type="protein sequence ID" value="PMP69291.1"/>
    <property type="molecule type" value="Genomic_DNA"/>
</dbReference>
<dbReference type="InterPro" id="IPR001926">
    <property type="entry name" value="TrpB-like_PALP"/>
</dbReference>
<evidence type="ECO:0000256" key="8">
    <source>
        <dbReference type="ARBA" id="ARBA00023141"/>
    </source>
</evidence>
<reference evidence="13 14" key="1">
    <citation type="submission" date="2018-01" db="EMBL/GenBank/DDBJ databases">
        <title>Metagenomic assembled genomes from two thermal pools in the Uzon Caldera, Kamchatka, Russia.</title>
        <authorList>
            <person name="Wilkins L."/>
            <person name="Ettinger C."/>
        </authorList>
    </citation>
    <scope>NUCLEOTIDE SEQUENCE [LARGE SCALE GENOMIC DNA]</scope>
    <source>
        <strain evidence="13">ZAV-05</strain>
    </source>
</reference>
<evidence type="ECO:0000256" key="4">
    <source>
        <dbReference type="ARBA" id="ARBA00011270"/>
    </source>
</evidence>
<dbReference type="PANTHER" id="PTHR48077:SF3">
    <property type="entry name" value="TRYPTOPHAN SYNTHASE"/>
    <property type="match status" value="1"/>
</dbReference>
<sequence length="390" mass="42915">MKGFFGEFGGQFVAETLIPALDQLEEAFERFKNDESFISELNHLLNTYAGRPTPVYFARNLSNMYRTKVYLKREDLLHTGAHKINNTLGQGLLAKKIGKKRVIAETGAGQHGVATATVAALLGLECTIYMGKIDAERQEINVRRMRLLGAEVKVVDEGSRTLKDAVSAALRDWIKNVETTHYVLGSALGPHPFPTIVAYFQSVIGMETRKFFEKEIKSYPDYIIACVGGGSNSIGIFKGFLDIESVNLIGVEAGGMSSRLGEHAMSINHGRLGIFQGSLSFVVQRDDGQIAPVHSISAGLDYAGIGPEHAYLHSTGRVKYLSVNDDEAMKGFYTLTKYEGILPALESSHALGYFIKNYEDFKNKTIVILLSGRGDKDMGIVAEYEKNRGL</sequence>
<dbReference type="FunFam" id="3.40.50.1100:FF:000001">
    <property type="entry name" value="Tryptophan synthase beta chain"/>
    <property type="match status" value="1"/>
</dbReference>
<evidence type="ECO:0000256" key="1">
    <source>
        <dbReference type="ARBA" id="ARBA00001933"/>
    </source>
</evidence>
<comment type="similarity">
    <text evidence="3 11">Belongs to the TrpB family.</text>
</comment>
<evidence type="ECO:0000256" key="3">
    <source>
        <dbReference type="ARBA" id="ARBA00009982"/>
    </source>
</evidence>
<accession>A0A2J6WG54</accession>
<dbReference type="InterPro" id="IPR036052">
    <property type="entry name" value="TrpB-like_PALP_sf"/>
</dbReference>
<dbReference type="FunFam" id="3.40.50.1100:FF:000004">
    <property type="entry name" value="Tryptophan synthase beta chain"/>
    <property type="match status" value="1"/>
</dbReference>